<dbReference type="Proteomes" id="UP000199392">
    <property type="component" value="Unassembled WGS sequence"/>
</dbReference>
<dbReference type="STRING" id="311180.SAMN04488050_113121"/>
<dbReference type="Pfam" id="PF03480">
    <property type="entry name" value="DctP"/>
    <property type="match status" value="1"/>
</dbReference>
<dbReference type="InterPro" id="IPR038404">
    <property type="entry name" value="TRAP_DctP_sf"/>
</dbReference>
<sequence>MTIRIRTALLGAALAGSAATASMAEDWRLNNFLPETRPETAQIEQFAEDVNAALDGKDFKLTVYSGGSLGLKNTDLLRVLPRGAVEMSLMWSNYLGRDAPALSSVFVQGAISTVDELKAVLPVAQEIYEEEYTDWGVTTVGFVAIPTLSVSVFCRDEPIRTLEDLKDVKLRVWAREQVETFTKLGVAAQIIPQEETYVALKTGVVDCALYPALYASTISLQEVTDYASFLYPMASAPYTLGVATETWEATDPEIQTAITTAADALWERTNQYDKDAEAEMAAREKLGEMGVIWGEDFPEADRAQFMEAVSETWAMLAEEAGGNAMDYRARVLEALGR</sequence>
<reference evidence="6" key="1">
    <citation type="submission" date="2016-10" db="EMBL/GenBank/DDBJ databases">
        <authorList>
            <person name="Varghese N."/>
            <person name="Submissions S."/>
        </authorList>
    </citation>
    <scope>NUCLEOTIDE SEQUENCE [LARGE SCALE GENOMIC DNA]</scope>
    <source>
        <strain evidence="6">DSM 26894</strain>
    </source>
</reference>
<dbReference type="OrthoDB" id="9799287at2"/>
<organism evidence="5 6">
    <name type="scientific">Alloyangia pacifica</name>
    <dbReference type="NCBI Taxonomy" id="311180"/>
    <lineage>
        <taxon>Bacteria</taxon>
        <taxon>Pseudomonadati</taxon>
        <taxon>Pseudomonadota</taxon>
        <taxon>Alphaproteobacteria</taxon>
        <taxon>Rhodobacterales</taxon>
        <taxon>Roseobacteraceae</taxon>
        <taxon>Alloyangia</taxon>
    </lineage>
</organism>
<evidence type="ECO:0000256" key="4">
    <source>
        <dbReference type="SAM" id="SignalP"/>
    </source>
</evidence>
<gene>
    <name evidence="5" type="ORF">SAMN04488050_113121</name>
</gene>
<keyword evidence="6" id="KW-1185">Reference proteome</keyword>
<evidence type="ECO:0000256" key="1">
    <source>
        <dbReference type="ARBA" id="ARBA00004418"/>
    </source>
</evidence>
<dbReference type="GO" id="GO:0042597">
    <property type="term" value="C:periplasmic space"/>
    <property type="evidence" value="ECO:0007669"/>
    <property type="project" value="UniProtKB-SubCell"/>
</dbReference>
<dbReference type="GO" id="GO:0055085">
    <property type="term" value="P:transmembrane transport"/>
    <property type="evidence" value="ECO:0007669"/>
    <property type="project" value="InterPro"/>
</dbReference>
<dbReference type="PANTHER" id="PTHR33376">
    <property type="match status" value="1"/>
</dbReference>
<dbReference type="EMBL" id="FOZW01000013">
    <property type="protein sequence ID" value="SFT18295.1"/>
    <property type="molecule type" value="Genomic_DNA"/>
</dbReference>
<feature type="chain" id="PRO_5011613526" evidence="4">
    <location>
        <begin position="25"/>
        <end position="337"/>
    </location>
</feature>
<dbReference type="NCBIfam" id="NF037995">
    <property type="entry name" value="TRAP_S1"/>
    <property type="match status" value="1"/>
</dbReference>
<keyword evidence="3" id="KW-0574">Periplasm</keyword>
<proteinExistence type="predicted"/>
<dbReference type="AlphaFoldDB" id="A0A1I6VX43"/>
<dbReference type="Gene3D" id="3.40.190.170">
    <property type="entry name" value="Bacterial extracellular solute-binding protein, family 7"/>
    <property type="match status" value="1"/>
</dbReference>
<accession>A0A1I6VX43</accession>
<comment type="subcellular location">
    <subcellularLocation>
        <location evidence="1">Periplasm</location>
    </subcellularLocation>
</comment>
<feature type="signal peptide" evidence="4">
    <location>
        <begin position="1"/>
        <end position="24"/>
    </location>
</feature>
<evidence type="ECO:0000256" key="2">
    <source>
        <dbReference type="ARBA" id="ARBA00022729"/>
    </source>
</evidence>
<evidence type="ECO:0000313" key="5">
    <source>
        <dbReference type="EMBL" id="SFT18295.1"/>
    </source>
</evidence>
<name>A0A1I6VX43_9RHOB</name>
<protein>
    <submittedName>
        <fullName evidence="5">TRAP-type C4-dicarboxylate transport system, substrate-binding protein</fullName>
    </submittedName>
</protein>
<keyword evidence="2 4" id="KW-0732">Signal</keyword>
<dbReference type="RefSeq" id="WP_092429004.1">
    <property type="nucleotide sequence ID" value="NZ_FNCL01000013.1"/>
</dbReference>
<evidence type="ECO:0000313" key="6">
    <source>
        <dbReference type="Proteomes" id="UP000199392"/>
    </source>
</evidence>
<evidence type="ECO:0000256" key="3">
    <source>
        <dbReference type="ARBA" id="ARBA00022764"/>
    </source>
</evidence>
<dbReference type="PANTHER" id="PTHR33376:SF5">
    <property type="entry name" value="EXTRACYTOPLASMIC SOLUTE RECEPTOR PROTEIN"/>
    <property type="match status" value="1"/>
</dbReference>
<dbReference type="InterPro" id="IPR018389">
    <property type="entry name" value="DctP_fam"/>
</dbReference>